<accession>A0AAE9JRT1</accession>
<dbReference type="EMBL" id="CP092625">
    <property type="protein sequence ID" value="UMM42121.1"/>
    <property type="molecule type" value="Genomic_DNA"/>
</dbReference>
<gene>
    <name evidence="1" type="ORF">L5515_018074</name>
</gene>
<organism evidence="1 2">
    <name type="scientific">Caenorhabditis briggsae</name>
    <dbReference type="NCBI Taxonomy" id="6238"/>
    <lineage>
        <taxon>Eukaryota</taxon>
        <taxon>Metazoa</taxon>
        <taxon>Ecdysozoa</taxon>
        <taxon>Nematoda</taxon>
        <taxon>Chromadorea</taxon>
        <taxon>Rhabditida</taxon>
        <taxon>Rhabditina</taxon>
        <taxon>Rhabditomorpha</taxon>
        <taxon>Rhabditoidea</taxon>
        <taxon>Rhabditidae</taxon>
        <taxon>Peloderinae</taxon>
        <taxon>Caenorhabditis</taxon>
    </lineage>
</organism>
<sequence>MPLDKEAIEFEVAQSALLRRRLEQGELLSSNPLDKKYRSTYTLLGSSMTSLQKSYLEIPDGRVFLRRKTSSSGRHHHSAIYFYENDGHASTSSNTWLAKKKHFRDTEEWRVKKTRILNKLRALSKINLALVLSRMPVCLFFISFCLPR</sequence>
<dbReference type="Proteomes" id="UP000829354">
    <property type="component" value="Chromosome X"/>
</dbReference>
<protein>
    <submittedName>
        <fullName evidence="1">Uncharacterized protein</fullName>
    </submittedName>
</protein>
<dbReference type="AlphaFoldDB" id="A0AAE9JRT1"/>
<evidence type="ECO:0000313" key="1">
    <source>
        <dbReference type="EMBL" id="UMM42121.1"/>
    </source>
</evidence>
<name>A0AAE9JRT1_CAEBR</name>
<reference evidence="1 2" key="1">
    <citation type="submission" date="2022-04" db="EMBL/GenBank/DDBJ databases">
        <title>Chromosome-level reference genomes for two strains of Caenorhabditis briggsae: an improved platform for comparative genomics.</title>
        <authorList>
            <person name="Stevens L."/>
            <person name="Andersen E."/>
        </authorList>
    </citation>
    <scope>NUCLEOTIDE SEQUENCE [LARGE SCALE GENOMIC DNA]</scope>
    <source>
        <strain evidence="1">VX34</strain>
        <tissue evidence="1">Whole-organism</tissue>
    </source>
</reference>
<proteinExistence type="predicted"/>
<keyword evidence="2" id="KW-1185">Reference proteome</keyword>
<evidence type="ECO:0000313" key="2">
    <source>
        <dbReference type="Proteomes" id="UP000829354"/>
    </source>
</evidence>